<gene>
    <name evidence="7" type="ORF">N306_05680</name>
</gene>
<feature type="non-terminal residue" evidence="7">
    <location>
        <position position="1"/>
    </location>
</feature>
<dbReference type="GO" id="GO:0004722">
    <property type="term" value="F:protein serine/threonine phosphatase activity"/>
    <property type="evidence" value="ECO:0007669"/>
    <property type="project" value="UniProtKB-EC"/>
</dbReference>
<comment type="cofactor">
    <cofactor evidence="1">
        <name>Mn(2+)</name>
        <dbReference type="ChEBI" id="CHEBI:29035"/>
    </cofactor>
</comment>
<dbReference type="PANTHER" id="PTHR45668:SF5">
    <property type="entry name" value="SERINE_THREONINE-PROTEIN PHOSPHATASE 5"/>
    <property type="match status" value="1"/>
</dbReference>
<evidence type="ECO:0000313" key="7">
    <source>
        <dbReference type="EMBL" id="KFR08980.1"/>
    </source>
</evidence>
<organism evidence="7 8">
    <name type="scientific">Opisthocomus hoazin</name>
    <name type="common">Hoatzin</name>
    <name type="synonym">Phasianus hoazin</name>
    <dbReference type="NCBI Taxonomy" id="30419"/>
    <lineage>
        <taxon>Eukaryota</taxon>
        <taxon>Metazoa</taxon>
        <taxon>Chordata</taxon>
        <taxon>Craniata</taxon>
        <taxon>Vertebrata</taxon>
        <taxon>Euteleostomi</taxon>
        <taxon>Archelosauria</taxon>
        <taxon>Archosauria</taxon>
        <taxon>Dinosauria</taxon>
        <taxon>Saurischia</taxon>
        <taxon>Theropoda</taxon>
        <taxon>Coelurosauria</taxon>
        <taxon>Aves</taxon>
        <taxon>Neognathae</taxon>
        <taxon>Neoaves</taxon>
        <taxon>Opisthocomiformes</taxon>
        <taxon>Opisthocomidae</taxon>
        <taxon>Opisthocomus</taxon>
    </lineage>
</organism>
<dbReference type="PANTHER" id="PTHR45668">
    <property type="entry name" value="SERINE/THREONINE-PROTEIN PHOSPHATASE 5-RELATED"/>
    <property type="match status" value="1"/>
</dbReference>
<accession>A0A091W1T6</accession>
<name>A0A091W1T6_OPIHO</name>
<keyword evidence="5" id="KW-0464">Manganese</keyword>
<feature type="non-terminal residue" evidence="7">
    <location>
        <position position="86"/>
    </location>
</feature>
<evidence type="ECO:0000256" key="1">
    <source>
        <dbReference type="ARBA" id="ARBA00001936"/>
    </source>
</evidence>
<evidence type="ECO:0000256" key="5">
    <source>
        <dbReference type="ARBA" id="ARBA00023211"/>
    </source>
</evidence>
<dbReference type="EC" id="3.1.3.16" evidence="2"/>
<evidence type="ECO:0000259" key="6">
    <source>
        <dbReference type="Pfam" id="PF08321"/>
    </source>
</evidence>
<evidence type="ECO:0000256" key="3">
    <source>
        <dbReference type="ARBA" id="ARBA00022723"/>
    </source>
</evidence>
<dbReference type="Gene3D" id="1.25.40.10">
    <property type="entry name" value="Tetratricopeptide repeat domain"/>
    <property type="match status" value="1"/>
</dbReference>
<evidence type="ECO:0000256" key="4">
    <source>
        <dbReference type="ARBA" id="ARBA00022801"/>
    </source>
</evidence>
<feature type="domain" description="PPP" evidence="6">
    <location>
        <begin position="15"/>
        <end position="86"/>
    </location>
</feature>
<dbReference type="STRING" id="30419.A0A091W1T6"/>
<dbReference type="PhylomeDB" id="A0A091W1T6"/>
<dbReference type="AlphaFoldDB" id="A0A091W1T6"/>
<evidence type="ECO:0000256" key="2">
    <source>
        <dbReference type="ARBA" id="ARBA00013081"/>
    </source>
</evidence>
<reference evidence="7 8" key="1">
    <citation type="submission" date="2014-04" db="EMBL/GenBank/DDBJ databases">
        <title>Genome evolution of avian class.</title>
        <authorList>
            <person name="Zhang G."/>
            <person name="Li C."/>
        </authorList>
    </citation>
    <scope>NUCLEOTIDE SEQUENCE [LARGE SCALE GENOMIC DNA]</scope>
    <source>
        <strain evidence="7">BGI_N306</strain>
    </source>
</reference>
<dbReference type="InterPro" id="IPR051134">
    <property type="entry name" value="PPP_phosphatase"/>
</dbReference>
<dbReference type="EMBL" id="KK734491">
    <property type="protein sequence ID" value="KFR08980.1"/>
    <property type="molecule type" value="Genomic_DNA"/>
</dbReference>
<evidence type="ECO:0000313" key="8">
    <source>
        <dbReference type="Proteomes" id="UP000053605"/>
    </source>
</evidence>
<dbReference type="Pfam" id="PF08321">
    <property type="entry name" value="PPP5"/>
    <property type="match status" value="1"/>
</dbReference>
<sequence length="86" mass="10126">VVKVRPNDKDAKLKYQECHRIVKQKAFERAIASDEHKRSVVDTLDTIEDEYSGPKLDGGKVTLAFMKDLMQWYKEQKKLHRKCAYQ</sequence>
<keyword evidence="8" id="KW-1185">Reference proteome</keyword>
<keyword evidence="3" id="KW-0479">Metal-binding</keyword>
<proteinExistence type="predicted"/>
<keyword evidence="4" id="KW-0378">Hydrolase</keyword>
<dbReference type="InterPro" id="IPR013235">
    <property type="entry name" value="PPP_dom"/>
</dbReference>
<dbReference type="Proteomes" id="UP000053605">
    <property type="component" value="Unassembled WGS sequence"/>
</dbReference>
<dbReference type="GO" id="GO:0046872">
    <property type="term" value="F:metal ion binding"/>
    <property type="evidence" value="ECO:0007669"/>
    <property type="project" value="UniProtKB-KW"/>
</dbReference>
<protein>
    <recommendedName>
        <fullName evidence="2">protein-serine/threonine phosphatase</fullName>
        <ecNumber evidence="2">3.1.3.16</ecNumber>
    </recommendedName>
</protein>
<dbReference type="InterPro" id="IPR011990">
    <property type="entry name" value="TPR-like_helical_dom_sf"/>
</dbReference>